<dbReference type="Proteomes" id="UP000313359">
    <property type="component" value="Unassembled WGS sequence"/>
</dbReference>
<protein>
    <recommendedName>
        <fullName evidence="4">BAH domain-containing protein</fullName>
    </recommendedName>
</protein>
<reference evidence="2" key="1">
    <citation type="journal article" date="2018" name="Genome Biol. Evol.">
        <title>Genomics and development of Lentinus tigrinus, a white-rot wood-decaying mushroom with dimorphic fruiting bodies.</title>
        <authorList>
            <person name="Wu B."/>
            <person name="Xu Z."/>
            <person name="Knudson A."/>
            <person name="Carlson A."/>
            <person name="Chen N."/>
            <person name="Kovaka S."/>
            <person name="LaButti K."/>
            <person name="Lipzen A."/>
            <person name="Pennachio C."/>
            <person name="Riley R."/>
            <person name="Schakwitz W."/>
            <person name="Umezawa K."/>
            <person name="Ohm R.A."/>
            <person name="Grigoriev I.V."/>
            <person name="Nagy L.G."/>
            <person name="Gibbons J."/>
            <person name="Hibbett D."/>
        </authorList>
    </citation>
    <scope>NUCLEOTIDE SEQUENCE [LARGE SCALE GENOMIC DNA]</scope>
    <source>
        <strain evidence="2">ALCF2SS1-6</strain>
    </source>
</reference>
<evidence type="ECO:0008006" key="4">
    <source>
        <dbReference type="Google" id="ProtNLM"/>
    </source>
</evidence>
<name>A0A5C2S0B4_9APHY</name>
<organism evidence="2 3">
    <name type="scientific">Lentinus tigrinus ALCF2SS1-6</name>
    <dbReference type="NCBI Taxonomy" id="1328759"/>
    <lineage>
        <taxon>Eukaryota</taxon>
        <taxon>Fungi</taxon>
        <taxon>Dikarya</taxon>
        <taxon>Basidiomycota</taxon>
        <taxon>Agaricomycotina</taxon>
        <taxon>Agaricomycetes</taxon>
        <taxon>Polyporales</taxon>
        <taxon>Polyporaceae</taxon>
        <taxon>Lentinus</taxon>
    </lineage>
</organism>
<feature type="region of interest" description="Disordered" evidence="1">
    <location>
        <begin position="73"/>
        <end position="112"/>
    </location>
</feature>
<feature type="compositionally biased region" description="Low complexity" evidence="1">
    <location>
        <begin position="75"/>
        <end position="85"/>
    </location>
</feature>
<evidence type="ECO:0000313" key="3">
    <source>
        <dbReference type="Proteomes" id="UP000313359"/>
    </source>
</evidence>
<feature type="compositionally biased region" description="Basic residues" evidence="1">
    <location>
        <begin position="1"/>
        <end position="13"/>
    </location>
</feature>
<keyword evidence="3" id="KW-1185">Reference proteome</keyword>
<accession>A0A5C2S0B4</accession>
<sequence>MSRNLRRHRGSRRTQKDAQPEMECAHDALTSVQFSRLPEVPFATLHDPVDDEVALKVRRQDIVDLMPIKDPESLSQVRQRSVQARQIEDDEEEEDGPLQAEETPFDPSLLVSDDDNEGYHTYTCKGVMVSSAPAEHWHVVVLDICRDEKQGQCYVKLQWFYSAADCQVLISPSAGLRKFQSTMGPLEYLRSDHTTINEVERISAMSKLVMSDLRALNLPPISHNVPWSRGPIVNIRPKGSRLAAEGGDGCICLLKGCRYDRKYVPADHVIRYCQDDGCQRWYHAACLSAHMSFEDITPMVRPQSLYRGRELQEGGGRVVFANLLLSPIRRAPADKWVPNGATGYTRPLSFEIVICAARALWESNRIPLTAVDDDKWFRKELAPAGVLTREERKRRAAQFVALPIPGYYICPTCGAVV</sequence>
<evidence type="ECO:0000256" key="1">
    <source>
        <dbReference type="SAM" id="MobiDB-lite"/>
    </source>
</evidence>
<dbReference type="AlphaFoldDB" id="A0A5C2S0B4"/>
<dbReference type="EMBL" id="ML122286">
    <property type="protein sequence ID" value="RPD56762.1"/>
    <property type="molecule type" value="Genomic_DNA"/>
</dbReference>
<evidence type="ECO:0000313" key="2">
    <source>
        <dbReference type="EMBL" id="RPD56762.1"/>
    </source>
</evidence>
<proteinExistence type="predicted"/>
<dbReference type="OrthoDB" id="436852at2759"/>
<feature type="region of interest" description="Disordered" evidence="1">
    <location>
        <begin position="1"/>
        <end position="22"/>
    </location>
</feature>
<gene>
    <name evidence="2" type="ORF">L227DRAFT_614362</name>
</gene>